<evidence type="ECO:0000313" key="3">
    <source>
        <dbReference type="Proteomes" id="UP000176511"/>
    </source>
</evidence>
<dbReference type="Pfam" id="PF02616">
    <property type="entry name" value="SMC_ScpA"/>
    <property type="match status" value="1"/>
</dbReference>
<sequence>MSRFSIKTERFEGPLDLLIELIEKRKMLVNDVSLAQVTDDYLAHVAQLETHSLKESSQFVALAATLLLIKSRSLLPVFEVTKDEEDAIDDLEERLRIYQIYRNGAKVLTKRFGAAMLAFRSFVPDETPLFLPDSLCTPQTLREAIGRVLTDLPRGFVLPKVHIKKTVSLEEIIEQIRSRLDRQTRLRFRDFIGESGERSTTIVGFLAVLEMVRHGNVHAEQDIRFGDIEISREASSGTIPRYG</sequence>
<dbReference type="InterPro" id="IPR023093">
    <property type="entry name" value="ScpA-like_C"/>
</dbReference>
<reference evidence="2 3" key="1">
    <citation type="journal article" date="2016" name="Nat. Commun.">
        <title>Thousands of microbial genomes shed light on interconnected biogeochemical processes in an aquifer system.</title>
        <authorList>
            <person name="Anantharaman K."/>
            <person name="Brown C.T."/>
            <person name="Hug L.A."/>
            <person name="Sharon I."/>
            <person name="Castelle C.J."/>
            <person name="Probst A.J."/>
            <person name="Thomas B.C."/>
            <person name="Singh A."/>
            <person name="Wilkins M.J."/>
            <person name="Karaoz U."/>
            <person name="Brodie E.L."/>
            <person name="Williams K.H."/>
            <person name="Hubbard S.S."/>
            <person name="Banfield J.F."/>
        </authorList>
    </citation>
    <scope>NUCLEOTIDE SEQUENCE [LARGE SCALE GENOMIC DNA]</scope>
</reference>
<dbReference type="STRING" id="1798491.A3C87_01935"/>
<protein>
    <recommendedName>
        <fullName evidence="1">Segregation and condensation protein A</fullName>
    </recommendedName>
</protein>
<dbReference type="AlphaFoldDB" id="A0A1F6DI83"/>
<gene>
    <name evidence="2" type="ORF">A3C87_01935</name>
</gene>
<dbReference type="EMBL" id="MFLE01000026">
    <property type="protein sequence ID" value="OGG61040.1"/>
    <property type="molecule type" value="Genomic_DNA"/>
</dbReference>
<organism evidence="2 3">
    <name type="scientific">Candidatus Kaiserbacteria bacterium RIFCSPHIGHO2_02_FULL_49_34</name>
    <dbReference type="NCBI Taxonomy" id="1798491"/>
    <lineage>
        <taxon>Bacteria</taxon>
        <taxon>Candidatus Kaiseribacteriota</taxon>
    </lineage>
</organism>
<dbReference type="Proteomes" id="UP000176511">
    <property type="component" value="Unassembled WGS sequence"/>
</dbReference>
<comment type="caution">
    <text evidence="2">The sequence shown here is derived from an EMBL/GenBank/DDBJ whole genome shotgun (WGS) entry which is preliminary data.</text>
</comment>
<dbReference type="Gene3D" id="6.10.250.2410">
    <property type="match status" value="1"/>
</dbReference>
<dbReference type="PANTHER" id="PTHR33969:SF2">
    <property type="entry name" value="SEGREGATION AND CONDENSATION PROTEIN A"/>
    <property type="match status" value="1"/>
</dbReference>
<dbReference type="Gene3D" id="1.10.10.580">
    <property type="entry name" value="Structural maintenance of chromosome 1. Chain E"/>
    <property type="match status" value="1"/>
</dbReference>
<dbReference type="PANTHER" id="PTHR33969">
    <property type="entry name" value="SEGREGATION AND CONDENSATION PROTEIN A"/>
    <property type="match status" value="1"/>
</dbReference>
<dbReference type="InterPro" id="IPR003768">
    <property type="entry name" value="ScpA"/>
</dbReference>
<evidence type="ECO:0000256" key="1">
    <source>
        <dbReference type="ARBA" id="ARBA00044777"/>
    </source>
</evidence>
<accession>A0A1F6DI83</accession>
<evidence type="ECO:0000313" key="2">
    <source>
        <dbReference type="EMBL" id="OGG61040.1"/>
    </source>
</evidence>
<name>A0A1F6DI83_9BACT</name>
<proteinExistence type="predicted"/>